<keyword evidence="6 8" id="KW-0472">Membrane</keyword>
<feature type="signal peptide" evidence="9">
    <location>
        <begin position="1"/>
        <end position="46"/>
    </location>
</feature>
<dbReference type="EMBL" id="SCEB01013044">
    <property type="protein sequence ID" value="RXM90780.1"/>
    <property type="molecule type" value="Genomic_DNA"/>
</dbReference>
<feature type="chain" id="PRO_5019154344" description="Transmembrane 9 superfamily member" evidence="9">
    <location>
        <begin position="47"/>
        <end position="246"/>
    </location>
</feature>
<sequence>MPGVPRGGAFPCPASTVSAPLCPGSSPPRAALLLLSLLLLLLPASGGSYKQGDPVTLYVNKVGPYHNPQETYHYYTLPVCRPREVRHKSLSLGEVLDGDRMAESLYEVRFRESVERRVLCELRLTEKEVRGAVRYACVSVCVSVCVCVCLCTQCVCVCVCLCVSVTLCLCVSVTLCVCIIVMALLGMFNVHRHGAINSAAILLYALTCCVSGFVSSSFYCKIGGERWAWNIVLTTSLFSGEGKPLS</sequence>
<dbReference type="Proteomes" id="UP000289886">
    <property type="component" value="Unassembled WGS sequence"/>
</dbReference>
<evidence type="ECO:0000256" key="6">
    <source>
        <dbReference type="ARBA" id="ARBA00023136"/>
    </source>
</evidence>
<dbReference type="Pfam" id="PF02990">
    <property type="entry name" value="EMP70"/>
    <property type="match status" value="2"/>
</dbReference>
<feature type="transmembrane region" description="Helical" evidence="8">
    <location>
        <begin position="158"/>
        <end position="188"/>
    </location>
</feature>
<evidence type="ECO:0000256" key="3">
    <source>
        <dbReference type="ARBA" id="ARBA00022692"/>
    </source>
</evidence>
<comment type="subcellular location">
    <subcellularLocation>
        <location evidence="1">Cytoplasmic vesicle</location>
        <location evidence="1">Autophagosome membrane</location>
        <topology evidence="1">Multi-pass membrane protein</topology>
    </subcellularLocation>
</comment>
<comment type="function">
    <text evidence="7">Plays an essential role in autophagy.</text>
</comment>
<keyword evidence="3 8" id="KW-0812">Transmembrane</keyword>
<comment type="caution">
    <text evidence="10">The sequence shown here is derived from an EMBL/GenBank/DDBJ whole genome shotgun (WGS) entry which is preliminary data.</text>
</comment>
<evidence type="ECO:0000256" key="5">
    <source>
        <dbReference type="ARBA" id="ARBA00022989"/>
    </source>
</evidence>
<organism evidence="10 11">
    <name type="scientific">Acipenser ruthenus</name>
    <name type="common">Sterlet sturgeon</name>
    <dbReference type="NCBI Taxonomy" id="7906"/>
    <lineage>
        <taxon>Eukaryota</taxon>
        <taxon>Metazoa</taxon>
        <taxon>Chordata</taxon>
        <taxon>Craniata</taxon>
        <taxon>Vertebrata</taxon>
        <taxon>Euteleostomi</taxon>
        <taxon>Actinopterygii</taxon>
        <taxon>Chondrostei</taxon>
        <taxon>Acipenseriformes</taxon>
        <taxon>Acipenseridae</taxon>
        <taxon>Acipenser</taxon>
    </lineage>
</organism>
<comment type="similarity">
    <text evidence="2 8">Belongs to the nonaspanin (TM9SF) (TC 9.A.2) family.</text>
</comment>
<accession>A0A444URJ3</accession>
<dbReference type="GO" id="GO:0072657">
    <property type="term" value="P:protein localization to membrane"/>
    <property type="evidence" value="ECO:0007669"/>
    <property type="project" value="TreeGrafter"/>
</dbReference>
<name>A0A444URJ3_ACIRT</name>
<feature type="transmembrane region" description="Helical" evidence="8">
    <location>
        <begin position="200"/>
        <end position="220"/>
    </location>
</feature>
<dbReference type="PANTHER" id="PTHR10766:SF177">
    <property type="entry name" value="TRANSMEMBRANE 9 SUPERFAMILY MEMBER 1"/>
    <property type="match status" value="1"/>
</dbReference>
<dbReference type="AlphaFoldDB" id="A0A444URJ3"/>
<evidence type="ECO:0000256" key="7">
    <source>
        <dbReference type="ARBA" id="ARBA00037688"/>
    </source>
</evidence>
<evidence type="ECO:0000256" key="4">
    <source>
        <dbReference type="ARBA" id="ARBA00022729"/>
    </source>
</evidence>
<evidence type="ECO:0000256" key="1">
    <source>
        <dbReference type="ARBA" id="ARBA00004542"/>
    </source>
</evidence>
<feature type="transmembrane region" description="Helical" evidence="8">
    <location>
        <begin position="132"/>
        <end position="151"/>
    </location>
</feature>
<proteinExistence type="inferred from homology"/>
<evidence type="ECO:0000256" key="8">
    <source>
        <dbReference type="RuleBase" id="RU363079"/>
    </source>
</evidence>
<dbReference type="InterPro" id="IPR004240">
    <property type="entry name" value="EMP70"/>
</dbReference>
<reference evidence="10 11" key="1">
    <citation type="submission" date="2019-01" db="EMBL/GenBank/DDBJ databases">
        <title>Draft Genome and Complete Hox-Cluster Characterization of the Sterlet Sturgeon (Acipenser ruthenus).</title>
        <authorList>
            <person name="Wei Q."/>
        </authorList>
    </citation>
    <scope>NUCLEOTIDE SEQUENCE [LARGE SCALE GENOMIC DNA]</scope>
    <source>
        <strain evidence="10">WHYD16114868_AA</strain>
        <tissue evidence="10">Blood</tissue>
    </source>
</reference>
<comment type="caution">
    <text evidence="8">Lacks conserved residue(s) required for the propagation of feature annotation.</text>
</comment>
<keyword evidence="5 8" id="KW-1133">Transmembrane helix</keyword>
<evidence type="ECO:0000313" key="10">
    <source>
        <dbReference type="EMBL" id="RXM90780.1"/>
    </source>
</evidence>
<evidence type="ECO:0000256" key="2">
    <source>
        <dbReference type="ARBA" id="ARBA00005227"/>
    </source>
</evidence>
<dbReference type="GO" id="GO:0000421">
    <property type="term" value="C:autophagosome membrane"/>
    <property type="evidence" value="ECO:0007669"/>
    <property type="project" value="UniProtKB-SubCell"/>
</dbReference>
<evidence type="ECO:0000313" key="11">
    <source>
        <dbReference type="Proteomes" id="UP000289886"/>
    </source>
</evidence>
<keyword evidence="4 9" id="KW-0732">Signal</keyword>
<protein>
    <recommendedName>
        <fullName evidence="8">Transmembrane 9 superfamily member</fullName>
    </recommendedName>
</protein>
<gene>
    <name evidence="10" type="ORF">EOD39_21855</name>
</gene>
<dbReference type="PANTHER" id="PTHR10766">
    <property type="entry name" value="TRANSMEMBRANE 9 SUPERFAMILY PROTEIN"/>
    <property type="match status" value="1"/>
</dbReference>
<keyword evidence="11" id="KW-1185">Reference proteome</keyword>
<evidence type="ECO:0000256" key="9">
    <source>
        <dbReference type="SAM" id="SignalP"/>
    </source>
</evidence>